<feature type="transmembrane region" description="Helical" evidence="1">
    <location>
        <begin position="230"/>
        <end position="250"/>
    </location>
</feature>
<reference evidence="2 3" key="1">
    <citation type="submission" date="2016-09" db="EMBL/GenBank/DDBJ databases">
        <title>Complete genome sequence of microbes from the polar regions.</title>
        <authorList>
            <person name="Liao L."/>
            <person name="Chen B."/>
        </authorList>
    </citation>
    <scope>NUCLEOTIDE SEQUENCE [LARGE SCALE GENOMIC DNA]</scope>
    <source>
        <strain evidence="2 3">ZS314</strain>
    </source>
</reference>
<feature type="transmembrane region" description="Helical" evidence="1">
    <location>
        <begin position="192"/>
        <end position="210"/>
    </location>
</feature>
<proteinExistence type="predicted"/>
<protein>
    <submittedName>
        <fullName evidence="2">Uncharacterized protein</fullName>
    </submittedName>
</protein>
<organism evidence="2 3">
    <name type="scientific">Marisediminicola antarctica</name>
    <dbReference type="NCBI Taxonomy" id="674079"/>
    <lineage>
        <taxon>Bacteria</taxon>
        <taxon>Bacillati</taxon>
        <taxon>Actinomycetota</taxon>
        <taxon>Actinomycetes</taxon>
        <taxon>Micrococcales</taxon>
        <taxon>Microbacteriaceae</taxon>
        <taxon>Marisediminicola</taxon>
    </lineage>
</organism>
<dbReference type="Proteomes" id="UP000464507">
    <property type="component" value="Chromosome"/>
</dbReference>
<keyword evidence="1" id="KW-1133">Transmembrane helix</keyword>
<dbReference type="AlphaFoldDB" id="A0A7L5AKY5"/>
<keyword evidence="1" id="KW-0812">Transmembrane</keyword>
<feature type="transmembrane region" description="Helical" evidence="1">
    <location>
        <begin position="262"/>
        <end position="282"/>
    </location>
</feature>
<evidence type="ECO:0000313" key="2">
    <source>
        <dbReference type="EMBL" id="QHO71243.1"/>
    </source>
</evidence>
<evidence type="ECO:0000256" key="1">
    <source>
        <dbReference type="SAM" id="Phobius"/>
    </source>
</evidence>
<keyword evidence="1" id="KW-0472">Membrane</keyword>
<feature type="transmembrane region" description="Helical" evidence="1">
    <location>
        <begin position="29"/>
        <end position="46"/>
    </location>
</feature>
<gene>
    <name evidence="2" type="ORF">BHD05_14835</name>
</gene>
<dbReference type="EMBL" id="CP017146">
    <property type="protein sequence ID" value="QHO71243.1"/>
    <property type="molecule type" value="Genomic_DNA"/>
</dbReference>
<feature type="transmembrane region" description="Helical" evidence="1">
    <location>
        <begin position="92"/>
        <end position="118"/>
    </location>
</feature>
<sequence length="289" mass="29740">MAALAVFALVARFVDGREVLGANLWDKPLKFAISTVIYAVTWSWLIGQLERSRRLAQLAGTVIVVALVVELAIIVGAAAAGTTSHFNVTSPLATAMWSLMAVSISALWVATLVACLVLFRNQLGDRARTIAIRGGALISLVGLGLGYLMTSPTAAQLADFGGIAGAHAVGIADGGPGLAVLGWSTVAGDLRIPHFVGMHALQAIPLALIAMELLSRRVPVLRDIAARTRLIGTVTVGYLAVVALVTQQALRGQSIVAPDAVTFGLGAAIAVAMAAAALVIVARGTARGR</sequence>
<feature type="transmembrane region" description="Helical" evidence="1">
    <location>
        <begin position="58"/>
        <end position="80"/>
    </location>
</feature>
<evidence type="ECO:0000313" key="3">
    <source>
        <dbReference type="Proteomes" id="UP000464507"/>
    </source>
</evidence>
<keyword evidence="3" id="KW-1185">Reference proteome</keyword>
<accession>A0A7L5AKY5</accession>
<name>A0A7L5AKY5_9MICO</name>
<feature type="transmembrane region" description="Helical" evidence="1">
    <location>
        <begin position="130"/>
        <end position="149"/>
    </location>
</feature>
<dbReference type="KEGG" id="mant:BHD05_14835"/>